<keyword evidence="3" id="KW-0597">Phosphoprotein</keyword>
<evidence type="ECO:0000256" key="2">
    <source>
        <dbReference type="ARBA" id="ARBA00012438"/>
    </source>
</evidence>
<evidence type="ECO:0000256" key="1">
    <source>
        <dbReference type="ARBA" id="ARBA00000085"/>
    </source>
</evidence>
<comment type="caution">
    <text evidence="11">The sequence shown here is derived from an EMBL/GenBank/DDBJ whole genome shotgun (WGS) entry which is preliminary data.</text>
</comment>
<keyword evidence="5" id="KW-0547">Nucleotide-binding</keyword>
<keyword evidence="7" id="KW-0067">ATP-binding</keyword>
<dbReference type="InterPro" id="IPR005467">
    <property type="entry name" value="His_kinase_dom"/>
</dbReference>
<dbReference type="Gene3D" id="3.30.565.10">
    <property type="entry name" value="Histidine kinase-like ATPase, C-terminal domain"/>
    <property type="match status" value="1"/>
</dbReference>
<dbReference type="Pfam" id="PF02518">
    <property type="entry name" value="HATPase_c"/>
    <property type="match status" value="1"/>
</dbReference>
<dbReference type="PROSITE" id="PS50109">
    <property type="entry name" value="HIS_KIN"/>
    <property type="match status" value="1"/>
</dbReference>
<keyword evidence="8" id="KW-0902">Two-component regulatory system</keyword>
<evidence type="ECO:0000256" key="6">
    <source>
        <dbReference type="ARBA" id="ARBA00022777"/>
    </source>
</evidence>
<keyword evidence="4" id="KW-0808">Transferase</keyword>
<dbReference type="CDD" id="cd00082">
    <property type="entry name" value="HisKA"/>
    <property type="match status" value="1"/>
</dbReference>
<dbReference type="SMART" id="SM00387">
    <property type="entry name" value="HATPase_c"/>
    <property type="match status" value="1"/>
</dbReference>
<evidence type="ECO:0000313" key="12">
    <source>
        <dbReference type="Proteomes" id="UP000537825"/>
    </source>
</evidence>
<dbReference type="GO" id="GO:0005524">
    <property type="term" value="F:ATP binding"/>
    <property type="evidence" value="ECO:0007669"/>
    <property type="project" value="UniProtKB-KW"/>
</dbReference>
<feature type="domain" description="Histidine kinase" evidence="10">
    <location>
        <begin position="227"/>
        <end position="430"/>
    </location>
</feature>
<organism evidence="11 12">
    <name type="scientific">Corallococcus exiguus</name>
    <dbReference type="NCBI Taxonomy" id="83462"/>
    <lineage>
        <taxon>Bacteria</taxon>
        <taxon>Pseudomonadati</taxon>
        <taxon>Myxococcota</taxon>
        <taxon>Myxococcia</taxon>
        <taxon>Myxococcales</taxon>
        <taxon>Cystobacterineae</taxon>
        <taxon>Myxococcaceae</taxon>
        <taxon>Corallococcus</taxon>
    </lineage>
</organism>
<name>A0A7X4Y525_9BACT</name>
<dbReference type="PANTHER" id="PTHR43065:SF10">
    <property type="entry name" value="PEROXIDE STRESS-ACTIVATED HISTIDINE KINASE MAK3"/>
    <property type="match status" value="1"/>
</dbReference>
<evidence type="ECO:0000256" key="5">
    <source>
        <dbReference type="ARBA" id="ARBA00022741"/>
    </source>
</evidence>
<accession>A0A7X4Y525</accession>
<dbReference type="PRINTS" id="PR00344">
    <property type="entry name" value="BCTRLSENSOR"/>
</dbReference>
<dbReference type="InterPro" id="IPR004358">
    <property type="entry name" value="Sig_transdc_His_kin-like_C"/>
</dbReference>
<keyword evidence="12" id="KW-1185">Reference proteome</keyword>
<comment type="catalytic activity">
    <reaction evidence="1">
        <text>ATP + protein L-histidine = ADP + protein N-phospho-L-histidine.</text>
        <dbReference type="EC" id="2.7.13.3"/>
    </reaction>
</comment>
<dbReference type="SUPFAM" id="SSF55874">
    <property type="entry name" value="ATPase domain of HSP90 chaperone/DNA topoisomerase II/histidine kinase"/>
    <property type="match status" value="1"/>
</dbReference>
<feature type="transmembrane region" description="Helical" evidence="9">
    <location>
        <begin position="186"/>
        <end position="205"/>
    </location>
</feature>
<sequence>MGPVSGTTTRRVLLAFGALVALFAAASGYALGRLADIHEGTRALREVGGRAREARELATAVRDQYAHLAHTIILGNDSHRRFHTEARARVEALTRRLAEHARDAEERAAVADIQASGDALDTLYRDTLLPAVMAKDAGAVEAAHGRALEWVSRIQARVDGLTADSDASMDAFEAHVGAVERDSFRWALLLLGGATLFAAGVGVYIGNAVARLVQHEKLAGIGRLAAGVAHEINNPLGVILGYVRLLQRRAEGTLAEDLRVVEEEAVRCQDIVEGLLDLARPGRGPREPVALRDACEEVVSRLREATRLGTVTVDVHGEGTAWVQAPRLRQVLLNLVKNAAEAAGEGGQVEVRIAVDADGSARVAVSDSGAGVTPEARARLFEPFFTTKPSGTGLGLAVSQAIAEAHGGRIDVDSGALGGARFTLSLPAPSREQEAAA</sequence>
<dbReference type="SMART" id="SM00388">
    <property type="entry name" value="HisKA"/>
    <property type="match status" value="1"/>
</dbReference>
<evidence type="ECO:0000256" key="4">
    <source>
        <dbReference type="ARBA" id="ARBA00022679"/>
    </source>
</evidence>
<dbReference type="Gene3D" id="1.10.287.130">
    <property type="match status" value="1"/>
</dbReference>
<dbReference type="GO" id="GO:0000155">
    <property type="term" value="F:phosphorelay sensor kinase activity"/>
    <property type="evidence" value="ECO:0007669"/>
    <property type="project" value="InterPro"/>
</dbReference>
<keyword evidence="9" id="KW-0812">Transmembrane</keyword>
<keyword evidence="9" id="KW-1133">Transmembrane helix</keyword>
<dbReference type="EMBL" id="JAAAPK010000001">
    <property type="protein sequence ID" value="NBC38994.1"/>
    <property type="molecule type" value="Genomic_DNA"/>
</dbReference>
<evidence type="ECO:0000256" key="7">
    <source>
        <dbReference type="ARBA" id="ARBA00022840"/>
    </source>
</evidence>
<dbReference type="InterPro" id="IPR036890">
    <property type="entry name" value="HATPase_C_sf"/>
</dbReference>
<dbReference type="RefSeq" id="WP_139914824.1">
    <property type="nucleotide sequence ID" value="NZ_CBCSLE010000022.1"/>
</dbReference>
<dbReference type="Proteomes" id="UP000537825">
    <property type="component" value="Unassembled WGS sequence"/>
</dbReference>
<dbReference type="SUPFAM" id="SSF47384">
    <property type="entry name" value="Homodimeric domain of signal transducing histidine kinase"/>
    <property type="match status" value="1"/>
</dbReference>
<evidence type="ECO:0000256" key="8">
    <source>
        <dbReference type="ARBA" id="ARBA00023012"/>
    </source>
</evidence>
<evidence type="ECO:0000313" key="11">
    <source>
        <dbReference type="EMBL" id="NBC38994.1"/>
    </source>
</evidence>
<dbReference type="InterPro" id="IPR003661">
    <property type="entry name" value="HisK_dim/P_dom"/>
</dbReference>
<dbReference type="AlphaFoldDB" id="A0A7X4Y525"/>
<dbReference type="InterPro" id="IPR036097">
    <property type="entry name" value="HisK_dim/P_sf"/>
</dbReference>
<proteinExistence type="predicted"/>
<dbReference type="Pfam" id="PF00512">
    <property type="entry name" value="HisKA"/>
    <property type="match status" value="1"/>
</dbReference>
<dbReference type="EC" id="2.7.13.3" evidence="2"/>
<reference evidence="11 12" key="1">
    <citation type="submission" date="2020-01" db="EMBL/GenBank/DDBJ databases">
        <title>The draft genome sequence of Corallococcus exiguus DSM 14696.</title>
        <authorList>
            <person name="Zhang X."/>
            <person name="Zhu H."/>
        </authorList>
    </citation>
    <scope>NUCLEOTIDE SEQUENCE [LARGE SCALE GENOMIC DNA]</scope>
    <source>
        <strain evidence="11 12">DSM 14696</strain>
    </source>
</reference>
<gene>
    <name evidence="11" type="ORF">GTZ93_04075</name>
</gene>
<evidence type="ECO:0000256" key="3">
    <source>
        <dbReference type="ARBA" id="ARBA00022553"/>
    </source>
</evidence>
<dbReference type="InterPro" id="IPR003594">
    <property type="entry name" value="HATPase_dom"/>
</dbReference>
<evidence type="ECO:0000256" key="9">
    <source>
        <dbReference type="SAM" id="Phobius"/>
    </source>
</evidence>
<keyword evidence="6 11" id="KW-0418">Kinase</keyword>
<protein>
    <recommendedName>
        <fullName evidence="2">histidine kinase</fullName>
        <ecNumber evidence="2">2.7.13.3</ecNumber>
    </recommendedName>
</protein>
<keyword evidence="9" id="KW-0472">Membrane</keyword>
<evidence type="ECO:0000259" key="10">
    <source>
        <dbReference type="PROSITE" id="PS50109"/>
    </source>
</evidence>
<dbReference type="PANTHER" id="PTHR43065">
    <property type="entry name" value="SENSOR HISTIDINE KINASE"/>
    <property type="match status" value="1"/>
</dbReference>